<dbReference type="KEGG" id="csol:105359713"/>
<evidence type="ECO:0000256" key="7">
    <source>
        <dbReference type="ARBA" id="ARBA00023065"/>
    </source>
</evidence>
<keyword evidence="9" id="KW-0407">Ion channel</keyword>
<feature type="transmembrane region" description="Helical" evidence="11">
    <location>
        <begin position="403"/>
        <end position="425"/>
    </location>
</feature>
<evidence type="ECO:0000256" key="2">
    <source>
        <dbReference type="ARBA" id="ARBA00007821"/>
    </source>
</evidence>
<dbReference type="InterPro" id="IPR056770">
    <property type="entry name" value="Piezo_THU9_anchor"/>
</dbReference>
<protein>
    <submittedName>
        <fullName evidence="18">Piezo-type mechanosensitive ion channel component 2</fullName>
    </submittedName>
</protein>
<dbReference type="CTD" id="34112"/>
<keyword evidence="5 11" id="KW-0812">Transmembrane</keyword>
<evidence type="ECO:0000256" key="8">
    <source>
        <dbReference type="ARBA" id="ARBA00023136"/>
    </source>
</evidence>
<keyword evidence="4" id="KW-1003">Cell membrane</keyword>
<evidence type="ECO:0000256" key="1">
    <source>
        <dbReference type="ARBA" id="ARBA00004651"/>
    </source>
</evidence>
<feature type="transmembrane region" description="Helical" evidence="11">
    <location>
        <begin position="1923"/>
        <end position="1945"/>
    </location>
</feature>
<keyword evidence="7" id="KW-0406">Ion transport</keyword>
<organism evidence="17 18">
    <name type="scientific">Ceratosolen solmsi marchali</name>
    <dbReference type="NCBI Taxonomy" id="326594"/>
    <lineage>
        <taxon>Eukaryota</taxon>
        <taxon>Metazoa</taxon>
        <taxon>Ecdysozoa</taxon>
        <taxon>Arthropoda</taxon>
        <taxon>Hexapoda</taxon>
        <taxon>Insecta</taxon>
        <taxon>Pterygota</taxon>
        <taxon>Neoptera</taxon>
        <taxon>Endopterygota</taxon>
        <taxon>Hymenoptera</taxon>
        <taxon>Apocrita</taxon>
        <taxon>Proctotrupomorpha</taxon>
        <taxon>Chalcidoidea</taxon>
        <taxon>Agaonidae</taxon>
        <taxon>Agaoninae</taxon>
        <taxon>Ceratosolen</taxon>
    </lineage>
</organism>
<evidence type="ECO:0000313" key="17">
    <source>
        <dbReference type="Proteomes" id="UP000695007"/>
    </source>
</evidence>
<feature type="transmembrane region" description="Helical" evidence="11">
    <location>
        <begin position="32"/>
        <end position="50"/>
    </location>
</feature>
<evidence type="ECO:0000259" key="12">
    <source>
        <dbReference type="Pfam" id="PF12166"/>
    </source>
</evidence>
<feature type="transmembrane region" description="Helical" evidence="11">
    <location>
        <begin position="220"/>
        <end position="242"/>
    </location>
</feature>
<comment type="similarity">
    <text evidence="2">Belongs to the PIEZO (TC 1.A.75) family.</text>
</comment>
<feature type="transmembrane region" description="Helical" evidence="11">
    <location>
        <begin position="1023"/>
        <end position="1045"/>
    </location>
</feature>
<evidence type="ECO:0000259" key="15">
    <source>
        <dbReference type="Pfam" id="PF24871"/>
    </source>
</evidence>
<evidence type="ECO:0000256" key="9">
    <source>
        <dbReference type="ARBA" id="ARBA00023303"/>
    </source>
</evidence>
<feature type="domain" description="Piezo THU9 and anchor" evidence="16">
    <location>
        <begin position="1922"/>
        <end position="2158"/>
    </location>
</feature>
<dbReference type="GeneID" id="105359713"/>
<reference evidence="18" key="1">
    <citation type="submission" date="2025-08" db="UniProtKB">
        <authorList>
            <consortium name="RefSeq"/>
        </authorList>
    </citation>
    <scope>IDENTIFICATION</scope>
</reference>
<feature type="transmembrane region" description="Helical" evidence="11">
    <location>
        <begin position="2027"/>
        <end position="2044"/>
    </location>
</feature>
<feature type="domain" description="Piezo non-specific cation channel cap" evidence="12">
    <location>
        <begin position="2196"/>
        <end position="2538"/>
    </location>
</feature>
<feature type="region of interest" description="Disordered" evidence="10">
    <location>
        <begin position="1609"/>
        <end position="1639"/>
    </location>
</feature>
<evidence type="ECO:0000259" key="16">
    <source>
        <dbReference type="Pfam" id="PF24874"/>
    </source>
</evidence>
<feature type="transmembrane region" description="Helical" evidence="11">
    <location>
        <begin position="291"/>
        <end position="309"/>
    </location>
</feature>
<feature type="transmembrane region" description="Helical" evidence="11">
    <location>
        <begin position="463"/>
        <end position="479"/>
    </location>
</feature>
<evidence type="ECO:0000256" key="4">
    <source>
        <dbReference type="ARBA" id="ARBA00022475"/>
    </source>
</evidence>
<feature type="transmembrane region" description="Helical" evidence="11">
    <location>
        <begin position="837"/>
        <end position="859"/>
    </location>
</feature>
<feature type="compositionally biased region" description="Polar residues" evidence="10">
    <location>
        <begin position="1626"/>
        <end position="1639"/>
    </location>
</feature>
<evidence type="ECO:0000259" key="13">
    <source>
        <dbReference type="Pfam" id="PF15917"/>
    </source>
</evidence>
<feature type="transmembrane region" description="Helical" evidence="11">
    <location>
        <begin position="431"/>
        <end position="451"/>
    </location>
</feature>
<keyword evidence="8 11" id="KW-0472">Membrane</keyword>
<dbReference type="InterPro" id="IPR056769">
    <property type="entry name" value="Piezo_TM1-24"/>
</dbReference>
<evidence type="ECO:0000256" key="6">
    <source>
        <dbReference type="ARBA" id="ARBA00022989"/>
    </source>
</evidence>
<feature type="transmembrane region" description="Helical" evidence="11">
    <location>
        <begin position="1199"/>
        <end position="1218"/>
    </location>
</feature>
<dbReference type="RefSeq" id="XP_011494668.1">
    <property type="nucleotide sequence ID" value="XM_011496366.1"/>
</dbReference>
<dbReference type="Proteomes" id="UP000695007">
    <property type="component" value="Unplaced"/>
</dbReference>
<feature type="transmembrane region" description="Helical" evidence="11">
    <location>
        <begin position="112"/>
        <end position="137"/>
    </location>
</feature>
<dbReference type="InterPro" id="IPR031334">
    <property type="entry name" value="Piezo_cap_dom"/>
</dbReference>
<feature type="transmembrane region" description="Helical" evidence="11">
    <location>
        <begin position="1994"/>
        <end position="2015"/>
    </location>
</feature>
<feature type="transmembrane region" description="Helical" evidence="11">
    <location>
        <begin position="1965"/>
        <end position="1985"/>
    </location>
</feature>
<feature type="region of interest" description="Disordered" evidence="10">
    <location>
        <begin position="1477"/>
        <end position="1504"/>
    </location>
</feature>
<feature type="compositionally biased region" description="Polar residues" evidence="10">
    <location>
        <begin position="1477"/>
        <end position="1499"/>
    </location>
</feature>
<feature type="transmembrane region" description="Helical" evidence="11">
    <location>
        <begin position="609"/>
        <end position="632"/>
    </location>
</feature>
<feature type="transmembrane region" description="Helical" evidence="11">
    <location>
        <begin position="639"/>
        <end position="657"/>
    </location>
</feature>
<name>A0AAJ6YC06_9HYME</name>
<dbReference type="Pfam" id="PF24871">
    <property type="entry name" value="Piezo_TM1-24"/>
    <property type="match status" value="1"/>
</dbReference>
<feature type="compositionally biased region" description="Basic and acidic residues" evidence="10">
    <location>
        <begin position="2537"/>
        <end position="2548"/>
    </location>
</feature>
<dbReference type="Pfam" id="PF15917">
    <property type="entry name" value="Piezo_TM25-28"/>
    <property type="match status" value="1"/>
</dbReference>
<feature type="transmembrane region" description="Helical" evidence="11">
    <location>
        <begin position="916"/>
        <end position="935"/>
    </location>
</feature>
<evidence type="ECO:0000256" key="11">
    <source>
        <dbReference type="SAM" id="Phobius"/>
    </source>
</evidence>
<dbReference type="PANTHER" id="PTHR47049:SF2">
    <property type="entry name" value="PIEZO-TYPE MECHANOSENSITIVE ION CHANNEL HOMOLOG"/>
    <property type="match status" value="1"/>
</dbReference>
<dbReference type="GO" id="GO:0005886">
    <property type="term" value="C:plasma membrane"/>
    <property type="evidence" value="ECO:0007669"/>
    <property type="project" value="UniProtKB-SubCell"/>
</dbReference>
<dbReference type="Pfam" id="PF23188">
    <property type="entry name" value="THU_Piezo1"/>
    <property type="match status" value="1"/>
</dbReference>
<feature type="transmembrane region" description="Helical" evidence="11">
    <location>
        <begin position="1769"/>
        <end position="1787"/>
    </location>
</feature>
<feature type="transmembrane region" description="Helical" evidence="11">
    <location>
        <begin position="169"/>
        <end position="191"/>
    </location>
</feature>
<feature type="domain" description="Piezo TM25-28" evidence="13">
    <location>
        <begin position="1127"/>
        <end position="1404"/>
    </location>
</feature>
<feature type="transmembrane region" description="Helical" evidence="11">
    <location>
        <begin position="1143"/>
        <end position="1163"/>
    </location>
</feature>
<dbReference type="GO" id="GO:0008381">
    <property type="term" value="F:mechanosensitive monoatomic ion channel activity"/>
    <property type="evidence" value="ECO:0007669"/>
    <property type="project" value="InterPro"/>
</dbReference>
<dbReference type="InterPro" id="IPR056768">
    <property type="entry name" value="THU_Piezo"/>
</dbReference>
<sequence>MTRYWLNVALIRIILPVILIACALWRPVGLSLVYLALAFVSPFVPVPTYNSMHGHTGLFLKICIGLSFIVSVTQLTFHVVLLALPPYGHFLKNCDFVEKLVRHIGLVRLDDASLWVVFFWLTPEIIVLPSSVFIYYLCRRFVNSPLADDDDNASLQRFLKKSKERSSKIINFLGGIGTYIVLVALCCTASLKPSIEGALYFVVFIGSATWWAFHRELRHGFAVICRLLMAIVAVHIVVLLSYQNQWPQEYLPINSTWVRYFGLGAIYETSCIDPRNIKYINNSDWSIYADSIRLFLLYFVLALQSIFLFKKPAKQRTRLSGKLETLDTPLSRHVSIRKRTPSQRWQSARRKARLMRFGSGRTGLLQDSTGSVIVQDGQQDDSIQLQSLSEGASEEKPGILEHVIMAVFSIFQLIVNSSYLATNIIMMTWSIMYHSWTTFALLLWALVLWMVPYKRASMMKCSPFIAFYSTLLLLIQYVYSMDLTEEELPTIIHGIKMSDIGFKKTSELSCWHLIVKSVFMIMFWITMRQYMAEKMRKRRSSTLRDMVAPLHVSVSTATTAMNNQSEPEIKSEFMKNVGVVIKKFLTKFWIAVVAVMLFTSGITGERMTVFRIVYMSLFLLFIITFQISWVVWRKMMYGFWIAVIGYSVIMLILVYTYQFPDFPEYWEKYLYISKNLQEDIGLITYDTKDLFVRLLTPTFFVIITVLQIHYFHHDFLEVTNMKRVVGMSVRDDLNKSGSTIPTVFSNEVLTAAQNVSEIHVYTLKELKQMSKIERVALIKKISKYLYKFYNCLWLFLEIHMPKIIFVSFILLCIHDVCAINFIFIISVVISINLRRNIQILIINIMAATVAVLMVIKMLYQIDYIKHEDWDRNCTERIKGNSTQNETNIIKTYNMAEWIGMQKVDDSIKLPKLLDGYIGIITVTTLRAIISIRQWFYRHKMHQPLETPLIMFPKIKRADADEGLLPCLKFFCNYGFYKFGLECCLMGIVAFIGTRLDFYSVLYSIWLMILFSMNRKTVSKVWPFFKMFAIVLLPLQYALVVAPPTWLCIDYPWRNSEVLKGLQEWMYLPDPDSRPNPKKLMCDFILLLMIVRQSVVFQIEWRSITSEQEFVAGHNYSVYRDMDKPNFINPIKDYVSHIHNWLDVFKRGSMMSFMWITLSIMFLAGTKRTNLFSLGYLIGAFIFLWQGSDFYLRPVKTILKWWNILIGYNIFVIFCKTIFQGIGCVFIQNLEAYACWFIQLLGIACLKKFEISDEQFKSSSTCEVDRKDIGMVWDGLCFGFLLIQKRLFRSYYFFHIVDETKAMSILASRGAELLEELHQKRILEQENLEKAVFQKIKHKMDKIKANQRKIHGPNYKEPTTHKIDSLYSRLDRPLYRHQSPKTHLQAVRSGDYYMFDDMDDDDLTDLFPEKDISEEESQYPEREQQNRKMTVSELMNTLIKTDIEIATHVALFGGTQKDAMKIRRRSVPLTRKKSSMSYLSAHSDSDTAATTDLPEQSTINYGDEDATEREIDEDLDQISAKQNKSDTKLKEDVDEHKVSFLTYFKFFWAFINSTMVSMTKYLNNYSNDYRYVRIVLAKEKKLLKAKPDFRMGTRLGINQIWQPLPIVKQRSSTNGNAEDETEDPGEGTSTKSEQNKQSSLFSRDVEYEGEENDVVLSEVDQPPIIQLAASIWFGILAHSTFLCYFMVFLHQIKNASILSTPLPLMVFLWGSLTIPRPSRTFWVTLIAYVEIIVIIKCICQPAFLSWNKKEMSSYPFEIPRIIGVERKPNYALWDLLLLLVVFFHRFMLKSLGQWTTPLIKPRSIIPLGFTVATVKQTNEINGDKIDTVAQSGQQSSSTNSAFNEIKTPKGLTLSLHVNDGGNRELDVPPVSDSERIVVIQATERNILESDFRKAMHITTLKYVEPIRKFFLDILDPSGKEKTNVYAYMFLCDFFNFILLIFGFSSFGAQQGDGGVATYFAENRVPMPFLLMLLLQFALIVIDRALFLKKSSAGKLIFQYCLVIGIHIWMFIILPSATERQFNTKVIPQIWYMVKCFYLLFAAYQLRLGYPTRILGNFLCKKYTLVNYTLFKGFMVIPFLFEMRAVMDWIWTDTSMTVMDWFKMEDIFANIYQIKCMRGMESDYPQQRGVKKTQISKYLVGGGALFLMIGMIWFPLLLFALGGTVGISNLPYEMDLTIKIGSYDPIYKISGQNSSIFQYTENNFNDMKELYEVIHRDRSAVTFLENYINTDVAVVKLSTESGSIWNISPPDRKRLKAELMSENIVTIRVEWQVSRKRASKDASGVTSNTRDIFLEPYVNGTSNPVRLSLIQLLSRNDESNELTVKNETELLVPTNGDVNRFTTGNNSVILRNILPMFLKVTSKSITVVPQLMQPLVHHKNKFYLDVEDEESKSYVYRDATLIITNNSINQEWFSIQESCNDSIYNTSFNEIPLNDCSYITMFLFNDKVFPEGLSFISGLGIFGLYTTAVILVSSFIKKMVSDMAPKIMFEDLPYVDRILRLCLDIYLVRESGDLCLEEDLFAKLIFLYRSPETLIRWTRSPEPDEQKNGDEDGENYNEINDDDNNDGVDGNDDNQIQLRKRVKSDDHID</sequence>
<feature type="domain" description="Piezo TM1-24" evidence="15">
    <location>
        <begin position="26"/>
        <end position="717"/>
    </location>
</feature>
<feature type="transmembrane region" description="Helical" evidence="11">
    <location>
        <begin position="5"/>
        <end position="26"/>
    </location>
</feature>
<evidence type="ECO:0000259" key="14">
    <source>
        <dbReference type="Pfam" id="PF23188"/>
    </source>
</evidence>
<dbReference type="Pfam" id="PF24874">
    <property type="entry name" value="Piezo_THU9_anchor"/>
    <property type="match status" value="1"/>
</dbReference>
<feature type="transmembrane region" description="Helical" evidence="11">
    <location>
        <begin position="1720"/>
        <end position="1742"/>
    </location>
</feature>
<dbReference type="InterPro" id="IPR027272">
    <property type="entry name" value="Piezo"/>
</dbReference>
<feature type="transmembrane region" description="Helical" evidence="11">
    <location>
        <begin position="1666"/>
        <end position="1688"/>
    </location>
</feature>
<feature type="transmembrane region" description="Helical" evidence="11">
    <location>
        <begin position="803"/>
        <end position="831"/>
    </location>
</feature>
<feature type="transmembrane region" description="Helical" evidence="11">
    <location>
        <begin position="2136"/>
        <end position="2159"/>
    </location>
</feature>
<dbReference type="Pfam" id="PF12166">
    <property type="entry name" value="Piezo_cap"/>
    <property type="match status" value="1"/>
</dbReference>
<keyword evidence="3" id="KW-0813">Transport</keyword>
<feature type="transmembrane region" description="Helical" evidence="11">
    <location>
        <begin position="511"/>
        <end position="531"/>
    </location>
</feature>
<feature type="transmembrane region" description="Helical" evidence="11">
    <location>
        <begin position="1694"/>
        <end position="1713"/>
    </location>
</feature>
<feature type="transmembrane region" description="Helical" evidence="11">
    <location>
        <begin position="584"/>
        <end position="603"/>
    </location>
</feature>
<keyword evidence="17" id="KW-1185">Reference proteome</keyword>
<feature type="transmembrane region" description="Helical" evidence="11">
    <location>
        <begin position="62"/>
        <end position="84"/>
    </location>
</feature>
<keyword evidence="6 11" id="KW-1133">Transmembrane helix</keyword>
<feature type="transmembrane region" description="Helical" evidence="11">
    <location>
        <begin position="984"/>
        <end position="1011"/>
    </location>
</feature>
<evidence type="ECO:0000256" key="3">
    <source>
        <dbReference type="ARBA" id="ARBA00022448"/>
    </source>
</evidence>
<feature type="region of interest" description="Disordered" evidence="10">
    <location>
        <begin position="2537"/>
        <end position="2587"/>
    </location>
</feature>
<evidence type="ECO:0000256" key="10">
    <source>
        <dbReference type="SAM" id="MobiDB-lite"/>
    </source>
</evidence>
<feature type="transmembrane region" description="Helical" evidence="11">
    <location>
        <begin position="690"/>
        <end position="711"/>
    </location>
</feature>
<accession>A0AAJ6YC06</accession>
<feature type="domain" description="Piezo transmembrane helical unit" evidence="14">
    <location>
        <begin position="1676"/>
        <end position="1794"/>
    </location>
</feature>
<feature type="transmembrane region" description="Helical" evidence="11">
    <location>
        <begin position="197"/>
        <end position="213"/>
    </location>
</feature>
<feature type="transmembrane region" description="Helical" evidence="11">
    <location>
        <begin position="2451"/>
        <end position="2474"/>
    </location>
</feature>
<dbReference type="PANTHER" id="PTHR47049">
    <property type="entry name" value="PIEZO-TYPE MECHANOSENSITIVE ION CHANNEL HOMOLOG"/>
    <property type="match status" value="1"/>
</dbReference>
<evidence type="ECO:0000256" key="5">
    <source>
        <dbReference type="ARBA" id="ARBA00022692"/>
    </source>
</evidence>
<feature type="compositionally biased region" description="Acidic residues" evidence="10">
    <location>
        <begin position="2549"/>
        <end position="2570"/>
    </location>
</feature>
<proteinExistence type="inferred from homology"/>
<gene>
    <name evidence="18" type="primary">LOC105359713</name>
</gene>
<comment type="subcellular location">
    <subcellularLocation>
        <location evidence="1">Cell membrane</location>
        <topology evidence="1">Multi-pass membrane protein</topology>
    </subcellularLocation>
</comment>
<evidence type="ECO:0000313" key="18">
    <source>
        <dbReference type="RefSeq" id="XP_011494668.1"/>
    </source>
</evidence>
<dbReference type="InterPro" id="IPR031805">
    <property type="entry name" value="Piezo_TM25-28"/>
</dbReference>
<feature type="transmembrane region" description="Helical" evidence="11">
    <location>
        <begin position="1170"/>
        <end position="1187"/>
    </location>
</feature>